<evidence type="ECO:0000256" key="6">
    <source>
        <dbReference type="SAM" id="Phobius"/>
    </source>
</evidence>
<evidence type="ECO:0000313" key="8">
    <source>
        <dbReference type="EMBL" id="CAD0091263.1"/>
    </source>
</evidence>
<feature type="region of interest" description="Disordered" evidence="5">
    <location>
        <begin position="442"/>
        <end position="461"/>
    </location>
</feature>
<keyword evidence="1" id="KW-0813">Transport</keyword>
<protein>
    <recommendedName>
        <fullName evidence="7">ABC transporter domain-containing protein</fullName>
    </recommendedName>
</protein>
<dbReference type="PANTHER" id="PTHR19229">
    <property type="entry name" value="ATP-BINDING CASSETTE TRANSPORTER SUBFAMILY A ABCA"/>
    <property type="match status" value="1"/>
</dbReference>
<keyword evidence="6" id="KW-0472">Membrane</keyword>
<accession>A0A9N8PE18</accession>
<dbReference type="GO" id="GO:0005319">
    <property type="term" value="F:lipid transporter activity"/>
    <property type="evidence" value="ECO:0007669"/>
    <property type="project" value="TreeGrafter"/>
</dbReference>
<evidence type="ECO:0000256" key="2">
    <source>
        <dbReference type="ARBA" id="ARBA00022737"/>
    </source>
</evidence>
<dbReference type="AlphaFoldDB" id="A0A9N8PE18"/>
<evidence type="ECO:0000256" key="3">
    <source>
        <dbReference type="ARBA" id="ARBA00022741"/>
    </source>
</evidence>
<dbReference type="SUPFAM" id="SSF52540">
    <property type="entry name" value="P-loop containing nucleoside triphosphate hydrolases"/>
    <property type="match status" value="1"/>
</dbReference>
<dbReference type="Proteomes" id="UP000714618">
    <property type="component" value="Unassembled WGS sequence"/>
</dbReference>
<dbReference type="Gene3D" id="3.40.50.300">
    <property type="entry name" value="P-loop containing nucleotide triphosphate hydrolases"/>
    <property type="match status" value="1"/>
</dbReference>
<feature type="domain" description="ABC transporter" evidence="7">
    <location>
        <begin position="145"/>
        <end position="393"/>
    </location>
</feature>
<evidence type="ECO:0000256" key="1">
    <source>
        <dbReference type="ARBA" id="ARBA00022448"/>
    </source>
</evidence>
<dbReference type="CDD" id="cd03263">
    <property type="entry name" value="ABC_subfamily_A"/>
    <property type="match status" value="1"/>
</dbReference>
<dbReference type="PROSITE" id="PS50893">
    <property type="entry name" value="ABC_TRANSPORTER_2"/>
    <property type="match status" value="1"/>
</dbReference>
<evidence type="ECO:0000259" key="7">
    <source>
        <dbReference type="PROSITE" id="PS50893"/>
    </source>
</evidence>
<dbReference type="SMART" id="SM00382">
    <property type="entry name" value="AAA"/>
    <property type="match status" value="1"/>
</dbReference>
<sequence length="535" mass="58842">MAIITYAPTEKIDSFVTIAHFTIALVTPSGNLLRALLLTFNEFSLLCHGDERASYAGDITVYGGPILYLLVQSLLLLGFLVYYDSGYRPAFLSRKVRVKCQPNFQRSMDTNCTLQARSQDAEESEYADEDVYREAVRVNDCKDELRVCNISKSYGDNLAVDRVAFGVPRGEIFALLGPNGAGKSTSIGLIRGDVAPSGGDVFLENESIVKQRAAARLHQGVCPQFDAMDSMTSLEHLHFYARARGVTDVEHNVEQVCRDPTATAVCRQLLKKRANEPQVMNAVGLSAFRNRMASKLSGGNKRKLSLGIALIGNPSVLLVDEGSSGMDAGAKRIMWRTLSAVSSGRSLVLTTHSLEEADALGDRVGIMARRMLAIGTSDSLRRKHGDAYYVHLVHKDAPHTSDAKLAEIKNWIRINFPLATIEDRSFHGQIRFEVPNRVASITDDTSSSMDDKKGAKASVTPTDRNGISSLFEKLETSKDELGMEFYAVSQATLDQVFLNIVGKHNVQEEDYQKARIATGAWGKTKAWLRKTAHDA</sequence>
<keyword evidence="6" id="KW-0812">Transmembrane</keyword>
<evidence type="ECO:0000256" key="4">
    <source>
        <dbReference type="ARBA" id="ARBA00022840"/>
    </source>
</evidence>
<dbReference type="Pfam" id="PF00005">
    <property type="entry name" value="ABC_tran"/>
    <property type="match status" value="1"/>
</dbReference>
<name>A0A9N8PE18_9PEZI</name>
<dbReference type="PROSITE" id="PS00211">
    <property type="entry name" value="ABC_TRANSPORTER_1"/>
    <property type="match status" value="1"/>
</dbReference>
<keyword evidence="4" id="KW-0067">ATP-binding</keyword>
<dbReference type="InterPro" id="IPR026082">
    <property type="entry name" value="ABCA"/>
</dbReference>
<feature type="transmembrane region" description="Helical" evidence="6">
    <location>
        <begin position="66"/>
        <end position="85"/>
    </location>
</feature>
<dbReference type="GO" id="GO:0016020">
    <property type="term" value="C:membrane"/>
    <property type="evidence" value="ECO:0007669"/>
    <property type="project" value="InterPro"/>
</dbReference>
<dbReference type="InterPro" id="IPR003439">
    <property type="entry name" value="ABC_transporter-like_ATP-bd"/>
</dbReference>
<dbReference type="GO" id="GO:0140359">
    <property type="term" value="F:ABC-type transporter activity"/>
    <property type="evidence" value="ECO:0007669"/>
    <property type="project" value="InterPro"/>
</dbReference>
<proteinExistence type="predicted"/>
<comment type="caution">
    <text evidence="8">The sequence shown here is derived from an EMBL/GenBank/DDBJ whole genome shotgun (WGS) entry which is preliminary data.</text>
</comment>
<organism evidence="8 9">
    <name type="scientific">Aureobasidium mustum</name>
    <dbReference type="NCBI Taxonomy" id="2773714"/>
    <lineage>
        <taxon>Eukaryota</taxon>
        <taxon>Fungi</taxon>
        <taxon>Dikarya</taxon>
        <taxon>Ascomycota</taxon>
        <taxon>Pezizomycotina</taxon>
        <taxon>Dothideomycetes</taxon>
        <taxon>Dothideomycetidae</taxon>
        <taxon>Dothideales</taxon>
        <taxon>Saccotheciaceae</taxon>
        <taxon>Aureobasidium</taxon>
    </lineage>
</organism>
<keyword evidence="3" id="KW-0547">Nucleotide-binding</keyword>
<dbReference type="InterPro" id="IPR017871">
    <property type="entry name" value="ABC_transporter-like_CS"/>
</dbReference>
<dbReference type="InterPro" id="IPR027417">
    <property type="entry name" value="P-loop_NTPase"/>
</dbReference>
<gene>
    <name evidence="8" type="ORF">AWRI4233_LOCUS3185</name>
</gene>
<keyword evidence="2" id="KW-0677">Repeat</keyword>
<dbReference type="EMBL" id="CAIJEO010000004">
    <property type="protein sequence ID" value="CAD0091263.1"/>
    <property type="molecule type" value="Genomic_DNA"/>
</dbReference>
<keyword evidence="9" id="KW-1185">Reference proteome</keyword>
<dbReference type="OrthoDB" id="8061355at2759"/>
<dbReference type="PANTHER" id="PTHR19229:SF36">
    <property type="entry name" value="ATP-BINDING CASSETTE SUB-FAMILY A MEMBER 2"/>
    <property type="match status" value="1"/>
</dbReference>
<dbReference type="GO" id="GO:0016887">
    <property type="term" value="F:ATP hydrolysis activity"/>
    <property type="evidence" value="ECO:0007669"/>
    <property type="project" value="InterPro"/>
</dbReference>
<reference evidence="8" key="1">
    <citation type="submission" date="2020-06" db="EMBL/GenBank/DDBJ databases">
        <authorList>
            <person name="Onetto C."/>
        </authorList>
    </citation>
    <scope>NUCLEOTIDE SEQUENCE</scope>
</reference>
<evidence type="ECO:0000256" key="5">
    <source>
        <dbReference type="SAM" id="MobiDB-lite"/>
    </source>
</evidence>
<dbReference type="GO" id="GO:0005524">
    <property type="term" value="F:ATP binding"/>
    <property type="evidence" value="ECO:0007669"/>
    <property type="project" value="UniProtKB-KW"/>
</dbReference>
<evidence type="ECO:0000313" key="9">
    <source>
        <dbReference type="Proteomes" id="UP000714618"/>
    </source>
</evidence>
<dbReference type="InterPro" id="IPR003593">
    <property type="entry name" value="AAA+_ATPase"/>
</dbReference>
<keyword evidence="6" id="KW-1133">Transmembrane helix</keyword>